<dbReference type="InterPro" id="IPR011989">
    <property type="entry name" value="ARM-like"/>
</dbReference>
<keyword evidence="2" id="KW-0456">Lyase</keyword>
<dbReference type="PANTHER" id="PTHR12697:SF5">
    <property type="entry name" value="DEOXYHYPUSINE HYDROXYLASE"/>
    <property type="match status" value="1"/>
</dbReference>
<name>A0A831T9U5_9BACT</name>
<feature type="region of interest" description="Disordered" evidence="1">
    <location>
        <begin position="1"/>
        <end position="20"/>
    </location>
</feature>
<dbReference type="SUPFAM" id="SSF48371">
    <property type="entry name" value="ARM repeat"/>
    <property type="match status" value="1"/>
</dbReference>
<dbReference type="PANTHER" id="PTHR12697">
    <property type="entry name" value="PBS LYASE HEAT-LIKE PROTEIN"/>
    <property type="match status" value="1"/>
</dbReference>
<evidence type="ECO:0000256" key="1">
    <source>
        <dbReference type="SAM" id="MobiDB-lite"/>
    </source>
</evidence>
<dbReference type="InterPro" id="IPR004155">
    <property type="entry name" value="PBS_lyase_HEAT"/>
</dbReference>
<protein>
    <submittedName>
        <fullName evidence="2">Phycocyanin alpha phycocyanobilin lyase</fullName>
    </submittedName>
</protein>
<dbReference type="GO" id="GO:0016829">
    <property type="term" value="F:lyase activity"/>
    <property type="evidence" value="ECO:0007669"/>
    <property type="project" value="UniProtKB-KW"/>
</dbReference>
<dbReference type="Gene3D" id="1.25.10.10">
    <property type="entry name" value="Leucine-rich Repeat Variant"/>
    <property type="match status" value="2"/>
</dbReference>
<dbReference type="SMART" id="SM00567">
    <property type="entry name" value="EZ_HEAT"/>
    <property type="match status" value="5"/>
</dbReference>
<evidence type="ECO:0000313" key="2">
    <source>
        <dbReference type="EMBL" id="HEG89957.1"/>
    </source>
</evidence>
<accession>A0A831T9U5</accession>
<dbReference type="GO" id="GO:0016491">
    <property type="term" value="F:oxidoreductase activity"/>
    <property type="evidence" value="ECO:0007669"/>
    <property type="project" value="TreeGrafter"/>
</dbReference>
<sequence>MPHRREHNWLNTSLDRPASPEEQRALGELFQRFKSTPRPAASDVAQLSDLSRALVPALQDLWASSPVSTRRYLVTLMEEMAETNVELNFRRVLEIALRDPDPEVRARAVSGLWEEDDLQLLDRLLDLLPAEEEEPVREAIAVLLGRFSYLASVGQLDEPRTRRLRQALLALARDDAAIAVRRRALEAIGYFGDDPDIVELITEAYDAPEHELRVSAIYAMGKSLDRRWLPHVLAELESEEPELRYEAARACGEFGVPEAVDPLIALVDDPDREVQAAAIGALGQIGGPVAINVLRRLARSADPVVREAAEEALTQAVYEEDPLHSGLWPLT</sequence>
<gene>
    <name evidence="2" type="ORF">ENP34_00690</name>
</gene>
<dbReference type="EMBL" id="DSIY01000016">
    <property type="protein sequence ID" value="HEG89957.1"/>
    <property type="molecule type" value="Genomic_DNA"/>
</dbReference>
<proteinExistence type="predicted"/>
<dbReference type="Pfam" id="PF13646">
    <property type="entry name" value="HEAT_2"/>
    <property type="match status" value="3"/>
</dbReference>
<reference evidence="2" key="1">
    <citation type="journal article" date="2020" name="mSystems">
        <title>Genome- and Community-Level Interaction Insights into Carbon Utilization and Element Cycling Functions of Hydrothermarchaeota in Hydrothermal Sediment.</title>
        <authorList>
            <person name="Zhou Z."/>
            <person name="Liu Y."/>
            <person name="Xu W."/>
            <person name="Pan J."/>
            <person name="Luo Z.H."/>
            <person name="Li M."/>
        </authorList>
    </citation>
    <scope>NUCLEOTIDE SEQUENCE [LARGE SCALE GENOMIC DNA]</scope>
    <source>
        <strain evidence="2">SpSt-210</strain>
    </source>
</reference>
<dbReference type="InterPro" id="IPR016024">
    <property type="entry name" value="ARM-type_fold"/>
</dbReference>
<comment type="caution">
    <text evidence="2">The sequence shown here is derived from an EMBL/GenBank/DDBJ whole genome shotgun (WGS) entry which is preliminary data.</text>
</comment>
<dbReference type="AlphaFoldDB" id="A0A831T9U5"/>
<organism evidence="2">
    <name type="scientific">Thermorudis peleae</name>
    <dbReference type="NCBI Taxonomy" id="1382356"/>
    <lineage>
        <taxon>Bacteria</taxon>
        <taxon>Pseudomonadati</taxon>
        <taxon>Thermomicrobiota</taxon>
        <taxon>Thermomicrobia</taxon>
        <taxon>Thermomicrobia incertae sedis</taxon>
        <taxon>Thermorudis</taxon>
    </lineage>
</organism>